<dbReference type="EMBL" id="QGGU01000001">
    <property type="protein sequence ID" value="PWK54527.1"/>
    <property type="molecule type" value="Genomic_DNA"/>
</dbReference>
<name>A0A316GIB9_9GAMM</name>
<proteinExistence type="predicted"/>
<comment type="caution">
    <text evidence="2">The sequence shown here is derived from an EMBL/GenBank/DDBJ whole genome shotgun (WGS) entry which is preliminary data.</text>
</comment>
<accession>A0A316GIB9</accession>
<keyword evidence="1" id="KW-0732">Signal</keyword>
<sequence length="172" mass="18984">MKILFSTLVLLSLLTACASQPVYRAAESNGYGYKETAISDTQYRINFKMRGEDNSKASDLALLRAAELTLLKGYDWFEVVNRETTVEKKSRPDSHVGATHGTETTRRCGLLGCETTTRPSTHYTVGVHTGTGSDKVERSLQIAMGKGVRPDKGSVFSAEEVRNNIKSKYDIN</sequence>
<evidence type="ECO:0000256" key="1">
    <source>
        <dbReference type="SAM" id="SignalP"/>
    </source>
</evidence>
<keyword evidence="3" id="KW-1185">Reference proteome</keyword>
<organism evidence="2 3">
    <name type="scientific">Pleionea mediterranea</name>
    <dbReference type="NCBI Taxonomy" id="523701"/>
    <lineage>
        <taxon>Bacteria</taxon>
        <taxon>Pseudomonadati</taxon>
        <taxon>Pseudomonadota</taxon>
        <taxon>Gammaproteobacteria</taxon>
        <taxon>Oceanospirillales</taxon>
        <taxon>Pleioneaceae</taxon>
        <taxon>Pleionea</taxon>
    </lineage>
</organism>
<feature type="chain" id="PRO_5016319854" description="Lipoprotein" evidence="1">
    <location>
        <begin position="19"/>
        <end position="172"/>
    </location>
</feature>
<dbReference type="AlphaFoldDB" id="A0A316GIB9"/>
<dbReference type="PROSITE" id="PS51257">
    <property type="entry name" value="PROKAR_LIPOPROTEIN"/>
    <property type="match status" value="1"/>
</dbReference>
<protein>
    <recommendedName>
        <fullName evidence="4">Lipoprotein</fullName>
    </recommendedName>
</protein>
<gene>
    <name evidence="2" type="ORF">C8D97_101381</name>
</gene>
<evidence type="ECO:0000313" key="3">
    <source>
        <dbReference type="Proteomes" id="UP000245790"/>
    </source>
</evidence>
<dbReference type="RefSeq" id="WP_109761638.1">
    <property type="nucleotide sequence ID" value="NZ_QGGU01000001.1"/>
</dbReference>
<evidence type="ECO:0000313" key="2">
    <source>
        <dbReference type="EMBL" id="PWK54527.1"/>
    </source>
</evidence>
<feature type="signal peptide" evidence="1">
    <location>
        <begin position="1"/>
        <end position="18"/>
    </location>
</feature>
<dbReference type="OrthoDB" id="7172943at2"/>
<evidence type="ECO:0008006" key="4">
    <source>
        <dbReference type="Google" id="ProtNLM"/>
    </source>
</evidence>
<dbReference type="Proteomes" id="UP000245790">
    <property type="component" value="Unassembled WGS sequence"/>
</dbReference>
<dbReference type="NCBIfam" id="NF047637">
    <property type="entry name" value="lipo_CC0125"/>
    <property type="match status" value="1"/>
</dbReference>
<reference evidence="2 3" key="1">
    <citation type="submission" date="2018-05" db="EMBL/GenBank/DDBJ databases">
        <title>Genomic Encyclopedia of Type Strains, Phase IV (KMG-IV): sequencing the most valuable type-strain genomes for metagenomic binning, comparative biology and taxonomic classification.</title>
        <authorList>
            <person name="Goeker M."/>
        </authorList>
    </citation>
    <scope>NUCLEOTIDE SEQUENCE [LARGE SCALE GENOMIC DNA]</scope>
    <source>
        <strain evidence="2 3">DSM 25350</strain>
    </source>
</reference>